<accession>A0AAW1IUY0</accession>
<sequence length="128" mass="14060">MIPTLACILNIDYYCTNTRSLCVPTSGVSVILPLLYGTALIRPPLPYQRVTTPETRQSCSAPLPLQQQQRSFPNGTCPGSKVVCYPANADREPCTNFILLHSDAPLLCSDDNRLVVICSFSGRVKILF</sequence>
<comment type="caution">
    <text evidence="1">The sequence shown here is derived from an EMBL/GenBank/DDBJ whole genome shotgun (WGS) entry which is preliminary data.</text>
</comment>
<evidence type="ECO:0000313" key="1">
    <source>
        <dbReference type="EMBL" id="KAK9693633.1"/>
    </source>
</evidence>
<keyword evidence="2" id="KW-1185">Reference proteome</keyword>
<dbReference type="EMBL" id="JASPKY010000536">
    <property type="protein sequence ID" value="KAK9693633.1"/>
    <property type="molecule type" value="Genomic_DNA"/>
</dbReference>
<protein>
    <submittedName>
        <fullName evidence="1">Uncharacterized protein</fullName>
    </submittedName>
</protein>
<dbReference type="Proteomes" id="UP001458880">
    <property type="component" value="Unassembled WGS sequence"/>
</dbReference>
<evidence type="ECO:0000313" key="2">
    <source>
        <dbReference type="Proteomes" id="UP001458880"/>
    </source>
</evidence>
<reference evidence="1 2" key="1">
    <citation type="journal article" date="2024" name="BMC Genomics">
        <title>De novo assembly and annotation of Popillia japonica's genome with initial clues to its potential as an invasive pest.</title>
        <authorList>
            <person name="Cucini C."/>
            <person name="Boschi S."/>
            <person name="Funari R."/>
            <person name="Cardaioli E."/>
            <person name="Iannotti N."/>
            <person name="Marturano G."/>
            <person name="Paoli F."/>
            <person name="Bruttini M."/>
            <person name="Carapelli A."/>
            <person name="Frati F."/>
            <person name="Nardi F."/>
        </authorList>
    </citation>
    <scope>NUCLEOTIDE SEQUENCE [LARGE SCALE GENOMIC DNA]</scope>
    <source>
        <strain evidence="1">DMR45628</strain>
    </source>
</reference>
<proteinExistence type="predicted"/>
<gene>
    <name evidence="1" type="ORF">QE152_g34080</name>
</gene>
<name>A0AAW1IUY0_POPJA</name>
<dbReference type="AlphaFoldDB" id="A0AAW1IUY0"/>
<organism evidence="1 2">
    <name type="scientific">Popillia japonica</name>
    <name type="common">Japanese beetle</name>
    <dbReference type="NCBI Taxonomy" id="7064"/>
    <lineage>
        <taxon>Eukaryota</taxon>
        <taxon>Metazoa</taxon>
        <taxon>Ecdysozoa</taxon>
        <taxon>Arthropoda</taxon>
        <taxon>Hexapoda</taxon>
        <taxon>Insecta</taxon>
        <taxon>Pterygota</taxon>
        <taxon>Neoptera</taxon>
        <taxon>Endopterygota</taxon>
        <taxon>Coleoptera</taxon>
        <taxon>Polyphaga</taxon>
        <taxon>Scarabaeiformia</taxon>
        <taxon>Scarabaeidae</taxon>
        <taxon>Rutelinae</taxon>
        <taxon>Popillia</taxon>
    </lineage>
</organism>